<evidence type="ECO:0000256" key="3">
    <source>
        <dbReference type="ARBA" id="ARBA00012154"/>
    </source>
</evidence>
<sequence>MPDSPPRFFLTGYRGVGKTSVARVAAELLGWSWVDADVEVERVAGRSIAEIFAADGEPGFRDAEAAVVAELCGRERCVVALGGGALLRPATSELVRTAGPVVWLTATAETIHHRLGADPTTATRRPKLTDRGGLAEIEQLLAEREPHYRECATLTLAADELSPAELAERIVAELGLGG</sequence>
<dbReference type="AlphaFoldDB" id="A0A5C5ZHE3"/>
<keyword evidence="7 11" id="KW-0418">Kinase</keyword>
<evidence type="ECO:0000256" key="4">
    <source>
        <dbReference type="ARBA" id="ARBA00022605"/>
    </source>
</evidence>
<accession>A0A5C5ZHE3</accession>
<evidence type="ECO:0000256" key="11">
    <source>
        <dbReference type="HAMAP-Rule" id="MF_00109"/>
    </source>
</evidence>
<comment type="pathway">
    <text evidence="1 11">Metabolic intermediate biosynthesis; chorismate biosynthesis; chorismate from D-erythrose 4-phosphate and phosphoenolpyruvate: step 5/7.</text>
</comment>
<dbReference type="Gene3D" id="3.40.50.300">
    <property type="entry name" value="P-loop containing nucleotide triphosphate hydrolases"/>
    <property type="match status" value="1"/>
</dbReference>
<proteinExistence type="inferred from homology"/>
<evidence type="ECO:0000256" key="1">
    <source>
        <dbReference type="ARBA" id="ARBA00004842"/>
    </source>
</evidence>
<dbReference type="EMBL" id="SJPQ01000004">
    <property type="protein sequence ID" value="TWT86829.1"/>
    <property type="molecule type" value="Genomic_DNA"/>
</dbReference>
<keyword evidence="11" id="KW-0963">Cytoplasm</keyword>
<feature type="binding site" evidence="11">
    <location>
        <position position="144"/>
    </location>
    <ligand>
        <name>substrate</name>
    </ligand>
</feature>
<dbReference type="SUPFAM" id="SSF52540">
    <property type="entry name" value="P-loop containing nucleoside triphosphate hydrolases"/>
    <property type="match status" value="1"/>
</dbReference>
<organism evidence="12 13">
    <name type="scientific">Pseudobythopirellula maris</name>
    <dbReference type="NCBI Taxonomy" id="2527991"/>
    <lineage>
        <taxon>Bacteria</taxon>
        <taxon>Pseudomonadati</taxon>
        <taxon>Planctomycetota</taxon>
        <taxon>Planctomycetia</taxon>
        <taxon>Pirellulales</taxon>
        <taxon>Lacipirellulaceae</taxon>
        <taxon>Pseudobythopirellula</taxon>
    </lineage>
</organism>
<dbReference type="GO" id="GO:0009073">
    <property type="term" value="P:aromatic amino acid family biosynthetic process"/>
    <property type="evidence" value="ECO:0007669"/>
    <property type="project" value="UniProtKB-KW"/>
</dbReference>
<dbReference type="GO" id="GO:0000287">
    <property type="term" value="F:magnesium ion binding"/>
    <property type="evidence" value="ECO:0007669"/>
    <property type="project" value="UniProtKB-UniRule"/>
</dbReference>
<gene>
    <name evidence="11 12" type="primary">aroK</name>
    <name evidence="12" type="ORF">Mal64_36590</name>
</gene>
<dbReference type="PRINTS" id="PR01100">
    <property type="entry name" value="SHIKIMTKNASE"/>
</dbReference>
<feature type="binding site" evidence="11">
    <location>
        <position position="125"/>
    </location>
    <ligand>
        <name>ATP</name>
        <dbReference type="ChEBI" id="CHEBI:30616"/>
    </ligand>
</feature>
<comment type="cofactor">
    <cofactor evidence="11">
        <name>Mg(2+)</name>
        <dbReference type="ChEBI" id="CHEBI:18420"/>
    </cofactor>
    <text evidence="11">Binds 1 Mg(2+) ion per subunit.</text>
</comment>
<dbReference type="InterPro" id="IPR023000">
    <property type="entry name" value="Shikimate_kinase_CS"/>
</dbReference>
<keyword evidence="6 11" id="KW-0547">Nucleotide-binding</keyword>
<feature type="binding site" evidence="11">
    <location>
        <position position="83"/>
    </location>
    <ligand>
        <name>substrate</name>
    </ligand>
</feature>
<dbReference type="CDD" id="cd00464">
    <property type="entry name" value="SK"/>
    <property type="match status" value="1"/>
</dbReference>
<evidence type="ECO:0000256" key="5">
    <source>
        <dbReference type="ARBA" id="ARBA00022679"/>
    </source>
</evidence>
<feature type="binding site" evidence="11">
    <location>
        <position position="19"/>
    </location>
    <ligand>
        <name>Mg(2+)</name>
        <dbReference type="ChEBI" id="CHEBI:18420"/>
    </ligand>
</feature>
<comment type="similarity">
    <text evidence="2 11">Belongs to the shikimate kinase family.</text>
</comment>
<dbReference type="InterPro" id="IPR027417">
    <property type="entry name" value="P-loop_NTPase"/>
</dbReference>
<keyword evidence="9 11" id="KW-0057">Aromatic amino acid biosynthesis</keyword>
<reference evidence="12 13" key="1">
    <citation type="submission" date="2019-02" db="EMBL/GenBank/DDBJ databases">
        <title>Deep-cultivation of Planctomycetes and their phenomic and genomic characterization uncovers novel biology.</title>
        <authorList>
            <person name="Wiegand S."/>
            <person name="Jogler M."/>
            <person name="Boedeker C."/>
            <person name="Pinto D."/>
            <person name="Vollmers J."/>
            <person name="Rivas-Marin E."/>
            <person name="Kohn T."/>
            <person name="Peeters S.H."/>
            <person name="Heuer A."/>
            <person name="Rast P."/>
            <person name="Oberbeckmann S."/>
            <person name="Bunk B."/>
            <person name="Jeske O."/>
            <person name="Meyerdierks A."/>
            <person name="Storesund J.E."/>
            <person name="Kallscheuer N."/>
            <person name="Luecker S."/>
            <person name="Lage O.M."/>
            <person name="Pohl T."/>
            <person name="Merkel B.J."/>
            <person name="Hornburger P."/>
            <person name="Mueller R.-W."/>
            <person name="Bruemmer F."/>
            <person name="Labrenz M."/>
            <person name="Spormann A.M."/>
            <person name="Op Den Camp H."/>
            <person name="Overmann J."/>
            <person name="Amann R."/>
            <person name="Jetten M.S.M."/>
            <person name="Mascher T."/>
            <person name="Medema M.H."/>
            <person name="Devos D.P."/>
            <person name="Kaster A.-K."/>
            <person name="Ovreas L."/>
            <person name="Rohde M."/>
            <person name="Galperin M.Y."/>
            <person name="Jogler C."/>
        </authorList>
    </citation>
    <scope>NUCLEOTIDE SEQUENCE [LARGE SCALE GENOMIC DNA]</scope>
    <source>
        <strain evidence="12 13">Mal64</strain>
    </source>
</reference>
<keyword evidence="11" id="KW-0460">Magnesium</keyword>
<evidence type="ECO:0000313" key="13">
    <source>
        <dbReference type="Proteomes" id="UP000315440"/>
    </source>
</evidence>
<comment type="caution">
    <text evidence="11">Lacks conserved residue(s) required for the propagation of feature annotation.</text>
</comment>
<evidence type="ECO:0000256" key="7">
    <source>
        <dbReference type="ARBA" id="ARBA00022777"/>
    </source>
</evidence>
<comment type="catalytic activity">
    <reaction evidence="10 11">
        <text>shikimate + ATP = 3-phosphoshikimate + ADP + H(+)</text>
        <dbReference type="Rhea" id="RHEA:13121"/>
        <dbReference type="ChEBI" id="CHEBI:15378"/>
        <dbReference type="ChEBI" id="CHEBI:30616"/>
        <dbReference type="ChEBI" id="CHEBI:36208"/>
        <dbReference type="ChEBI" id="CHEBI:145989"/>
        <dbReference type="ChEBI" id="CHEBI:456216"/>
        <dbReference type="EC" id="2.7.1.71"/>
    </reaction>
</comment>
<evidence type="ECO:0000256" key="8">
    <source>
        <dbReference type="ARBA" id="ARBA00022840"/>
    </source>
</evidence>
<dbReference type="GO" id="GO:0004765">
    <property type="term" value="F:shikimate kinase activity"/>
    <property type="evidence" value="ECO:0007669"/>
    <property type="project" value="UniProtKB-UniRule"/>
</dbReference>
<dbReference type="InterPro" id="IPR031322">
    <property type="entry name" value="Shikimate/glucono_kinase"/>
</dbReference>
<keyword evidence="4 11" id="KW-0028">Amino-acid biosynthesis</keyword>
<evidence type="ECO:0000256" key="9">
    <source>
        <dbReference type="ARBA" id="ARBA00023141"/>
    </source>
</evidence>
<dbReference type="GO" id="GO:0008652">
    <property type="term" value="P:amino acid biosynthetic process"/>
    <property type="evidence" value="ECO:0007669"/>
    <property type="project" value="UniProtKB-KW"/>
</dbReference>
<feature type="binding site" evidence="11">
    <location>
        <position position="37"/>
    </location>
    <ligand>
        <name>substrate</name>
    </ligand>
</feature>
<feature type="binding site" evidence="11">
    <location>
        <position position="61"/>
    </location>
    <ligand>
        <name>substrate</name>
    </ligand>
</feature>
<keyword evidence="11" id="KW-0479">Metal-binding</keyword>
<dbReference type="GO" id="GO:0009423">
    <property type="term" value="P:chorismate biosynthetic process"/>
    <property type="evidence" value="ECO:0007669"/>
    <property type="project" value="UniProtKB-UniRule"/>
</dbReference>
<keyword evidence="13" id="KW-1185">Reference proteome</keyword>
<keyword evidence="8 11" id="KW-0067">ATP-binding</keyword>
<evidence type="ECO:0000256" key="2">
    <source>
        <dbReference type="ARBA" id="ARBA00006997"/>
    </source>
</evidence>
<dbReference type="PROSITE" id="PS01128">
    <property type="entry name" value="SHIKIMATE_KINASE"/>
    <property type="match status" value="1"/>
</dbReference>
<dbReference type="RefSeq" id="WP_146402938.1">
    <property type="nucleotide sequence ID" value="NZ_SJPQ01000004.1"/>
</dbReference>
<evidence type="ECO:0000256" key="10">
    <source>
        <dbReference type="ARBA" id="ARBA00048567"/>
    </source>
</evidence>
<dbReference type="GO" id="GO:0005524">
    <property type="term" value="F:ATP binding"/>
    <property type="evidence" value="ECO:0007669"/>
    <property type="project" value="UniProtKB-UniRule"/>
</dbReference>
<dbReference type="UniPathway" id="UPA00053">
    <property type="reaction ID" value="UER00088"/>
</dbReference>
<dbReference type="Pfam" id="PF01202">
    <property type="entry name" value="SKI"/>
    <property type="match status" value="1"/>
</dbReference>
<dbReference type="HAMAP" id="MF_00109">
    <property type="entry name" value="Shikimate_kinase"/>
    <property type="match status" value="1"/>
</dbReference>
<dbReference type="GO" id="GO:0005829">
    <property type="term" value="C:cytosol"/>
    <property type="evidence" value="ECO:0007669"/>
    <property type="project" value="TreeGrafter"/>
</dbReference>
<name>A0A5C5ZHE3_9BACT</name>
<dbReference type="OrthoDB" id="9800332at2"/>
<comment type="function">
    <text evidence="11">Catalyzes the specific phosphorylation of the 3-hydroxyl group of shikimic acid using ATP as a cosubstrate.</text>
</comment>
<evidence type="ECO:0000256" key="6">
    <source>
        <dbReference type="ARBA" id="ARBA00022741"/>
    </source>
</evidence>
<dbReference type="Proteomes" id="UP000315440">
    <property type="component" value="Unassembled WGS sequence"/>
</dbReference>
<feature type="binding site" evidence="11">
    <location>
        <begin position="15"/>
        <end position="20"/>
    </location>
    <ligand>
        <name>ATP</name>
        <dbReference type="ChEBI" id="CHEBI:30616"/>
    </ligand>
</feature>
<protein>
    <recommendedName>
        <fullName evidence="3 11">Shikimate kinase</fullName>
        <shortName evidence="11">SK</shortName>
        <ecNumber evidence="3 11">2.7.1.71</ecNumber>
    </recommendedName>
</protein>
<dbReference type="PANTHER" id="PTHR21087">
    <property type="entry name" value="SHIKIMATE KINASE"/>
    <property type="match status" value="1"/>
</dbReference>
<dbReference type="EC" id="2.7.1.71" evidence="3 11"/>
<keyword evidence="5 11" id="KW-0808">Transferase</keyword>
<dbReference type="InterPro" id="IPR000623">
    <property type="entry name" value="Shikimate_kinase/TSH1"/>
</dbReference>
<comment type="subcellular location">
    <subcellularLocation>
        <location evidence="11">Cytoplasm</location>
    </subcellularLocation>
</comment>
<comment type="subunit">
    <text evidence="11">Monomer.</text>
</comment>
<dbReference type="PANTHER" id="PTHR21087:SF16">
    <property type="entry name" value="SHIKIMATE KINASE 1, CHLOROPLASTIC"/>
    <property type="match status" value="1"/>
</dbReference>
<evidence type="ECO:0000313" key="12">
    <source>
        <dbReference type="EMBL" id="TWT86829.1"/>
    </source>
</evidence>
<comment type="caution">
    <text evidence="12">The sequence shown here is derived from an EMBL/GenBank/DDBJ whole genome shotgun (WGS) entry which is preliminary data.</text>
</comment>